<proteinExistence type="evidence at transcript level"/>
<gene>
    <name evidence="5" type="primary">101899285</name>
    <name evidence="7" type="synonym">LOC101899285</name>
</gene>
<name>T1PAK1_MUSDO</name>
<protein>
    <submittedName>
        <fullName evidence="7">Mucin-5AC</fullName>
    </submittedName>
</protein>
<dbReference type="AlphaFoldDB" id="T1PAK1"/>
<dbReference type="Pfam" id="PF05267">
    <property type="entry name" value="DUF725"/>
    <property type="match status" value="1"/>
</dbReference>
<dbReference type="KEGG" id="mde:101899285"/>
<keyword evidence="2" id="KW-0732">Signal</keyword>
<reference evidence="7" key="3">
    <citation type="submission" date="2025-04" db="UniProtKB">
        <authorList>
            <consortium name="RefSeq"/>
        </authorList>
    </citation>
    <scope>IDENTIFICATION</scope>
    <source>
        <strain evidence="7">Aabys</strain>
    </source>
</reference>
<keyword evidence="6" id="KW-1185">Reference proteome</keyword>
<dbReference type="EMBL" id="KA645762">
    <property type="protein sequence ID" value="AFP60391.1"/>
    <property type="molecule type" value="mRNA"/>
</dbReference>
<evidence type="ECO:0000256" key="1">
    <source>
        <dbReference type="SAM" id="MobiDB-lite"/>
    </source>
</evidence>
<feature type="region of interest" description="Disordered" evidence="1">
    <location>
        <begin position="189"/>
        <end position="239"/>
    </location>
</feature>
<dbReference type="InterPro" id="IPR007931">
    <property type="entry name" value="TsetseEP"/>
</dbReference>
<evidence type="ECO:0000313" key="4">
    <source>
        <dbReference type="EMBL" id="AFP60391.1"/>
    </source>
</evidence>
<organism evidence="4">
    <name type="scientific">Musca domestica</name>
    <name type="common">House fly</name>
    <dbReference type="NCBI Taxonomy" id="7370"/>
    <lineage>
        <taxon>Eukaryota</taxon>
        <taxon>Metazoa</taxon>
        <taxon>Ecdysozoa</taxon>
        <taxon>Arthropoda</taxon>
        <taxon>Hexapoda</taxon>
        <taxon>Insecta</taxon>
        <taxon>Pterygota</taxon>
        <taxon>Neoptera</taxon>
        <taxon>Endopterygota</taxon>
        <taxon>Diptera</taxon>
        <taxon>Brachycera</taxon>
        <taxon>Muscomorpha</taxon>
        <taxon>Muscoidea</taxon>
        <taxon>Muscidae</taxon>
        <taxon>Musca</taxon>
    </lineage>
</organism>
<dbReference type="EnsemblMetazoa" id="MDOA012112-RA">
    <property type="protein sequence ID" value="MDOA012112-PA"/>
    <property type="gene ID" value="MDOA012112"/>
</dbReference>
<dbReference type="GeneID" id="101899285"/>
<dbReference type="VEuPathDB" id="VectorBase:MDOA012112"/>
<feature type="domain" description="Protein TsetseEP" evidence="3">
    <location>
        <begin position="45"/>
        <end position="164"/>
    </location>
</feature>
<evidence type="ECO:0000259" key="3">
    <source>
        <dbReference type="Pfam" id="PF05267"/>
    </source>
</evidence>
<dbReference type="RefSeq" id="XP_005179054.1">
    <property type="nucleotide sequence ID" value="XM_005178997.3"/>
</dbReference>
<accession>T1PAK1</accession>
<dbReference type="Proteomes" id="UP001652621">
    <property type="component" value="Unplaced"/>
</dbReference>
<evidence type="ECO:0000256" key="2">
    <source>
        <dbReference type="SAM" id="SignalP"/>
    </source>
</evidence>
<feature type="signal peptide" evidence="2">
    <location>
        <begin position="1"/>
        <end position="20"/>
    </location>
</feature>
<feature type="compositionally biased region" description="Low complexity" evidence="1">
    <location>
        <begin position="189"/>
        <end position="235"/>
    </location>
</feature>
<sequence length="268" mass="29043">MNGVLKSFLVAFVLVHAADAALPGGHNLANLFFRSRMVSRDPAVTMACFNDYMVKSNDISETYSEDYNQCLVNAKDGRKLIEEEMKVERGNIVQSAQEVCSSIKTCNSMNSTLGIFSCHADIGAKSTKAVYSISGNASEYASIMHEKFRLIDLRHDQCCKAAERKYVEDTAMVYRHLQDCLEGRVAPTTALPSTTTTTGAPSTTTTTTLAPTTTTTKASTTTTTTALPPDTTLAPESPVTDGNQLQAVIEQTAGKAQDLAKQLLQYFN</sequence>
<evidence type="ECO:0000313" key="5">
    <source>
        <dbReference type="EnsemblMetazoa" id="MDOA012112-PA"/>
    </source>
</evidence>
<evidence type="ECO:0000313" key="7">
    <source>
        <dbReference type="RefSeq" id="XP_005179054.1"/>
    </source>
</evidence>
<feature type="chain" id="PRO_5014313709" evidence="2">
    <location>
        <begin position="21"/>
        <end position="268"/>
    </location>
</feature>
<evidence type="ECO:0000313" key="6">
    <source>
        <dbReference type="Proteomes" id="UP001652621"/>
    </source>
</evidence>
<reference evidence="5" key="2">
    <citation type="submission" date="2020-05" db="UniProtKB">
        <authorList>
            <consortium name="EnsemblMetazoa"/>
        </authorList>
    </citation>
    <scope>IDENTIFICATION</scope>
    <source>
        <strain evidence="5">Aabys</strain>
    </source>
</reference>
<dbReference type="VEuPathDB" id="VectorBase:MDOMA2_006373"/>
<dbReference type="OrthoDB" id="28894at2759"/>
<dbReference type="eggNOG" id="ENOG502T99S">
    <property type="taxonomic scope" value="Eukaryota"/>
</dbReference>
<reference evidence="4" key="1">
    <citation type="submission" date="2012-08" db="EMBL/GenBank/DDBJ databases">
        <title>Transcriptome of adult Musca domestica launches a platform for comparative house fly gene expression and characterization of differential gene expression among resistant and susceptible house flies.</title>
        <authorList>
            <person name="Liu N."/>
            <person name="Zhang L."/>
            <person name="Li M."/>
            <person name="Reid W."/>
        </authorList>
    </citation>
    <scope>NUCLEOTIDE SEQUENCE</scope>
    <source>
        <strain evidence="4">ALHF</strain>
        <tissue evidence="4">Whole body</tissue>
    </source>
</reference>